<evidence type="ECO:0000313" key="1">
    <source>
        <dbReference type="Proteomes" id="UP000887565"/>
    </source>
</evidence>
<keyword evidence="1" id="KW-1185">Reference proteome</keyword>
<dbReference type="Proteomes" id="UP000887565">
    <property type="component" value="Unplaced"/>
</dbReference>
<name>A0A915I184_ROMCU</name>
<accession>A0A915I184</accession>
<dbReference type="AlphaFoldDB" id="A0A915I184"/>
<organism evidence="1 2">
    <name type="scientific">Romanomermis culicivorax</name>
    <name type="common">Nematode worm</name>
    <dbReference type="NCBI Taxonomy" id="13658"/>
    <lineage>
        <taxon>Eukaryota</taxon>
        <taxon>Metazoa</taxon>
        <taxon>Ecdysozoa</taxon>
        <taxon>Nematoda</taxon>
        <taxon>Enoplea</taxon>
        <taxon>Dorylaimia</taxon>
        <taxon>Mermithida</taxon>
        <taxon>Mermithoidea</taxon>
        <taxon>Mermithidae</taxon>
        <taxon>Romanomermis</taxon>
    </lineage>
</organism>
<dbReference type="WBParaSite" id="nRc.2.0.1.t07902-RA">
    <property type="protein sequence ID" value="nRc.2.0.1.t07902-RA"/>
    <property type="gene ID" value="nRc.2.0.1.g07902"/>
</dbReference>
<evidence type="ECO:0000313" key="2">
    <source>
        <dbReference type="WBParaSite" id="nRc.2.0.1.t07902-RA"/>
    </source>
</evidence>
<proteinExistence type="predicted"/>
<reference evidence="2" key="1">
    <citation type="submission" date="2022-11" db="UniProtKB">
        <authorList>
            <consortium name="WormBaseParasite"/>
        </authorList>
    </citation>
    <scope>IDENTIFICATION</scope>
</reference>
<sequence>MKKTTTKKNRGAVFVELLKGTRKLVPGQKYGDPYNYEMASNRTEKFWQCRLMASHMDDDFWGRVPIALPPRLDLRQKVFNKMSATFQTKCLHAKYLLYNAYNIPSKTSPTRYL</sequence>
<protein>
    <submittedName>
        <fullName evidence="2">Uncharacterized protein</fullName>
    </submittedName>
</protein>